<accession>A0AA97AHM0</accession>
<reference evidence="3" key="1">
    <citation type="submission" date="2020-05" db="EMBL/GenBank/DDBJ databases">
        <authorList>
            <person name="Zhu T."/>
            <person name="Keshari N."/>
            <person name="Lu X."/>
        </authorList>
    </citation>
    <scope>NUCLEOTIDE SEQUENCE</scope>
    <source>
        <strain evidence="3">NK1-12</strain>
    </source>
</reference>
<dbReference type="RefSeq" id="WP_316430560.1">
    <property type="nucleotide sequence ID" value="NZ_CP053586.1"/>
</dbReference>
<dbReference type="Gene3D" id="3.20.20.370">
    <property type="entry name" value="Glycoside hydrolase/deacetylase"/>
    <property type="match status" value="1"/>
</dbReference>
<organism evidence="3">
    <name type="scientific">Leptolyngbya sp. NK1-12</name>
    <dbReference type="NCBI Taxonomy" id="2547451"/>
    <lineage>
        <taxon>Bacteria</taxon>
        <taxon>Bacillati</taxon>
        <taxon>Cyanobacteriota</taxon>
        <taxon>Cyanophyceae</taxon>
        <taxon>Leptolyngbyales</taxon>
        <taxon>Leptolyngbyaceae</taxon>
        <taxon>Leptolyngbya group</taxon>
        <taxon>Leptolyngbya</taxon>
    </lineage>
</organism>
<name>A0AA97AHM0_9CYAN</name>
<proteinExistence type="predicted"/>
<feature type="region of interest" description="Disordered" evidence="1">
    <location>
        <begin position="234"/>
        <end position="258"/>
    </location>
</feature>
<protein>
    <submittedName>
        <fullName evidence="3">Polysaccharide deacetylase family protein</fullName>
    </submittedName>
</protein>
<dbReference type="InterPro" id="IPR002509">
    <property type="entry name" value="NODB_dom"/>
</dbReference>
<dbReference type="AlphaFoldDB" id="A0AA97AHM0"/>
<dbReference type="InterPro" id="IPR050248">
    <property type="entry name" value="Polysacc_deacetylase_ArnD"/>
</dbReference>
<dbReference type="GO" id="GO:0005975">
    <property type="term" value="P:carbohydrate metabolic process"/>
    <property type="evidence" value="ECO:0007669"/>
    <property type="project" value="InterPro"/>
</dbReference>
<gene>
    <name evidence="3" type="ORF">HJG54_18585</name>
</gene>
<feature type="domain" description="NodB homology" evidence="2">
    <location>
        <begin position="30"/>
        <end position="217"/>
    </location>
</feature>
<evidence type="ECO:0000256" key="1">
    <source>
        <dbReference type="SAM" id="MobiDB-lite"/>
    </source>
</evidence>
<dbReference type="PANTHER" id="PTHR10587:SF137">
    <property type="entry name" value="4-DEOXY-4-FORMAMIDO-L-ARABINOSE-PHOSPHOUNDECAPRENOL DEFORMYLASE ARND-RELATED"/>
    <property type="match status" value="1"/>
</dbReference>
<evidence type="ECO:0000313" key="3">
    <source>
        <dbReference type="EMBL" id="WNZ24659.1"/>
    </source>
</evidence>
<dbReference type="EMBL" id="CP053586">
    <property type="protein sequence ID" value="WNZ24659.1"/>
    <property type="molecule type" value="Genomic_DNA"/>
</dbReference>
<dbReference type="Pfam" id="PF01522">
    <property type="entry name" value="Polysacc_deac_1"/>
    <property type="match status" value="1"/>
</dbReference>
<dbReference type="PROSITE" id="PS51677">
    <property type="entry name" value="NODB"/>
    <property type="match status" value="1"/>
</dbReference>
<feature type="compositionally biased region" description="Low complexity" evidence="1">
    <location>
        <begin position="234"/>
        <end position="243"/>
    </location>
</feature>
<dbReference type="GO" id="GO:0016810">
    <property type="term" value="F:hydrolase activity, acting on carbon-nitrogen (but not peptide) bonds"/>
    <property type="evidence" value="ECO:0007669"/>
    <property type="project" value="InterPro"/>
</dbReference>
<dbReference type="SUPFAM" id="SSF88713">
    <property type="entry name" value="Glycoside hydrolase/deacetylase"/>
    <property type="match status" value="1"/>
</dbReference>
<evidence type="ECO:0000259" key="2">
    <source>
        <dbReference type="PROSITE" id="PS51677"/>
    </source>
</evidence>
<sequence length="258" mass="28855">MQFAPLYPLIHKLLKPAFPQCLWAGAAATKTIALTFDDGPHPLHTPYLLEVLDHYQIQASFFWLGVCVDRSPEVAQAIWQRGHWIGLHGYHHRSFTLLSPQELQQSLLQTQTAIANACQLDLAAVQQQIRDVRPPNGFFTPQILRWLEQWQYRPVMWSVVPEDWVRPGVAVAAERVLNQTQAGSIIVLHDGYCGGEDVAQIAAEIIPRLLDEGYQFVTVDELWQCRCTAPTVGPTAGPPTEATIHSAASTRSSKSDWS</sequence>
<dbReference type="PANTHER" id="PTHR10587">
    <property type="entry name" value="GLYCOSYL TRANSFERASE-RELATED"/>
    <property type="match status" value="1"/>
</dbReference>
<dbReference type="InterPro" id="IPR011330">
    <property type="entry name" value="Glyco_hydro/deAcase_b/a-brl"/>
</dbReference>
<dbReference type="CDD" id="cd10917">
    <property type="entry name" value="CE4_NodB_like_6s_7s"/>
    <property type="match status" value="1"/>
</dbReference>